<accession>A0A1X7JLA8</accession>
<dbReference type="GO" id="GO:0016020">
    <property type="term" value="C:membrane"/>
    <property type="evidence" value="ECO:0007669"/>
    <property type="project" value="InterPro"/>
</dbReference>
<proteinExistence type="predicted"/>
<evidence type="ECO:0000256" key="2">
    <source>
        <dbReference type="ARBA" id="ARBA00022692"/>
    </source>
</evidence>
<keyword evidence="3 5" id="KW-1133">Transmembrane helix</keyword>
<feature type="transmembrane region" description="Helical" evidence="5">
    <location>
        <begin position="327"/>
        <end position="345"/>
    </location>
</feature>
<evidence type="ECO:0000256" key="3">
    <source>
        <dbReference type="ARBA" id="ARBA00022989"/>
    </source>
</evidence>
<feature type="transmembrane region" description="Helical" evidence="5">
    <location>
        <begin position="171"/>
        <end position="189"/>
    </location>
</feature>
<dbReference type="EMBL" id="FXBB01000013">
    <property type="protein sequence ID" value="SMG28677.1"/>
    <property type="molecule type" value="Genomic_DNA"/>
</dbReference>
<dbReference type="PANTHER" id="PTHR43826:SF8">
    <property type="entry name" value="MAJOR FACILITATOR SUPERFAMILY (MFS) PROFILE DOMAIN-CONTAINING PROTEIN"/>
    <property type="match status" value="1"/>
</dbReference>
<dbReference type="InterPro" id="IPR011701">
    <property type="entry name" value="MFS"/>
</dbReference>
<dbReference type="STRING" id="561720.SAMN06275492_11329"/>
<protein>
    <submittedName>
        <fullName evidence="7">Sugar phosphate permease</fullName>
    </submittedName>
</protein>
<feature type="transmembrane region" description="Helical" evidence="5">
    <location>
        <begin position="12"/>
        <end position="31"/>
    </location>
</feature>
<evidence type="ECO:0000313" key="8">
    <source>
        <dbReference type="Proteomes" id="UP000193355"/>
    </source>
</evidence>
<dbReference type="Pfam" id="PF07690">
    <property type="entry name" value="MFS_1"/>
    <property type="match status" value="1"/>
</dbReference>
<feature type="transmembrane region" description="Helical" evidence="5">
    <location>
        <begin position="76"/>
        <end position="97"/>
    </location>
</feature>
<dbReference type="InterPro" id="IPR020846">
    <property type="entry name" value="MFS_dom"/>
</dbReference>
<sequence>MTDEIKSANRYRWAVWGSMVLAYMVVFFHRLAAGVVRADITEAFDLSPSAFGNMASAYFYAYMVMQIPVGMMADSLGARMTVSIGMLLAGTGSVVFGMAPTPFWLLAGRFMVGIGVSTVFVSILKVQSQWFKEREFGTMSGLTSFVGNMGGVLAQAPLALLVGIFSWRASFVTIGIGTLLIALLCWTVIRNKPEDKGYPPVSEQSGAGKVAPLPLIQSLKISASNWRLWPVFVFFGCYSGVYLAFSGTWGTPYLQDVYHMTVGQASSIVSYAVYGTILGGFSAGAISDKLGLRKTPLIAMNLVATAVWLTIVILWKGMPPVMALRPLFFLAGFSATSYVISWAIIKEINHPQSTGVAIALVNTGAFLGSALITTFMGKVLENLSHLPPQARFTSALWICLGATVLGLVCSFLFPETRCRNTYNRP</sequence>
<feature type="transmembrane region" description="Helical" evidence="5">
    <location>
        <begin position="357"/>
        <end position="375"/>
    </location>
</feature>
<dbReference type="PIRSF" id="PIRSF002808">
    <property type="entry name" value="Hexose_phosphate_transp"/>
    <property type="match status" value="1"/>
</dbReference>
<dbReference type="InterPro" id="IPR036259">
    <property type="entry name" value="MFS_trans_sf"/>
</dbReference>
<dbReference type="InterPro" id="IPR051337">
    <property type="entry name" value="OPA_Antiporter"/>
</dbReference>
<feature type="transmembrane region" description="Helical" evidence="5">
    <location>
        <begin position="395"/>
        <end position="414"/>
    </location>
</feature>
<dbReference type="GO" id="GO:0035435">
    <property type="term" value="P:phosphate ion transmembrane transport"/>
    <property type="evidence" value="ECO:0007669"/>
    <property type="project" value="TreeGrafter"/>
</dbReference>
<organism evidence="7 8">
    <name type="scientific">Dethiosulfovibrio salsuginis</name>
    <dbReference type="NCBI Taxonomy" id="561720"/>
    <lineage>
        <taxon>Bacteria</taxon>
        <taxon>Thermotogati</taxon>
        <taxon>Synergistota</taxon>
        <taxon>Synergistia</taxon>
        <taxon>Synergistales</taxon>
        <taxon>Dethiosulfovibrionaceae</taxon>
        <taxon>Dethiosulfovibrio</taxon>
    </lineage>
</organism>
<feature type="transmembrane region" description="Helical" evidence="5">
    <location>
        <begin position="103"/>
        <end position="124"/>
    </location>
</feature>
<dbReference type="SUPFAM" id="SSF103473">
    <property type="entry name" value="MFS general substrate transporter"/>
    <property type="match status" value="1"/>
</dbReference>
<dbReference type="InterPro" id="IPR000849">
    <property type="entry name" value="Sugar_P_transporter"/>
</dbReference>
<reference evidence="8" key="1">
    <citation type="submission" date="2017-04" db="EMBL/GenBank/DDBJ databases">
        <authorList>
            <person name="Varghese N."/>
            <person name="Submissions S."/>
        </authorList>
    </citation>
    <scope>NUCLEOTIDE SEQUENCE [LARGE SCALE GENOMIC DNA]</scope>
    <source>
        <strain evidence="8">USBA 82</strain>
    </source>
</reference>
<feature type="transmembrane region" description="Helical" evidence="5">
    <location>
        <begin position="51"/>
        <end position="69"/>
    </location>
</feature>
<dbReference type="Gene3D" id="1.20.1250.20">
    <property type="entry name" value="MFS general substrate transporter like domains"/>
    <property type="match status" value="2"/>
</dbReference>
<evidence type="ECO:0000259" key="6">
    <source>
        <dbReference type="PROSITE" id="PS50850"/>
    </source>
</evidence>
<evidence type="ECO:0000313" key="7">
    <source>
        <dbReference type="EMBL" id="SMG28677.1"/>
    </source>
</evidence>
<name>A0A1X7JLA8_9BACT</name>
<keyword evidence="2 5" id="KW-0812">Transmembrane</keyword>
<dbReference type="PROSITE" id="PS50850">
    <property type="entry name" value="MFS"/>
    <property type="match status" value="1"/>
</dbReference>
<keyword evidence="8" id="KW-1185">Reference proteome</keyword>
<comment type="subcellular location">
    <subcellularLocation>
        <location evidence="1">Endomembrane system</location>
        <topology evidence="1">Multi-pass membrane protein</topology>
    </subcellularLocation>
</comment>
<evidence type="ECO:0000256" key="4">
    <source>
        <dbReference type="ARBA" id="ARBA00023136"/>
    </source>
</evidence>
<evidence type="ECO:0000256" key="1">
    <source>
        <dbReference type="ARBA" id="ARBA00004127"/>
    </source>
</evidence>
<feature type="transmembrane region" description="Helical" evidence="5">
    <location>
        <begin position="226"/>
        <end position="245"/>
    </location>
</feature>
<dbReference type="PANTHER" id="PTHR43826">
    <property type="entry name" value="GLUCOSE-6-PHOSPHATE EXCHANGER SLC37A4"/>
    <property type="match status" value="1"/>
</dbReference>
<feature type="domain" description="Major facilitator superfamily (MFS) profile" evidence="6">
    <location>
        <begin position="15"/>
        <end position="418"/>
    </location>
</feature>
<feature type="transmembrane region" description="Helical" evidence="5">
    <location>
        <begin position="145"/>
        <end position="165"/>
    </location>
</feature>
<dbReference type="AlphaFoldDB" id="A0A1X7JLA8"/>
<dbReference type="GO" id="GO:0012505">
    <property type="term" value="C:endomembrane system"/>
    <property type="evidence" value="ECO:0007669"/>
    <property type="project" value="UniProtKB-SubCell"/>
</dbReference>
<keyword evidence="4 5" id="KW-0472">Membrane</keyword>
<evidence type="ECO:0000256" key="5">
    <source>
        <dbReference type="SAM" id="Phobius"/>
    </source>
</evidence>
<feature type="transmembrane region" description="Helical" evidence="5">
    <location>
        <begin position="298"/>
        <end position="315"/>
    </location>
</feature>
<feature type="transmembrane region" description="Helical" evidence="5">
    <location>
        <begin position="265"/>
        <end position="286"/>
    </location>
</feature>
<dbReference type="OrthoDB" id="9773404at2"/>
<dbReference type="GO" id="GO:0061513">
    <property type="term" value="F:glucose 6-phosphate:phosphate antiporter activity"/>
    <property type="evidence" value="ECO:0007669"/>
    <property type="project" value="TreeGrafter"/>
</dbReference>
<dbReference type="Proteomes" id="UP000193355">
    <property type="component" value="Unassembled WGS sequence"/>
</dbReference>
<gene>
    <name evidence="7" type="ORF">SAMN06275492_11329</name>
</gene>